<sequence length="355" mass="39629">MDENDINIQKYLICFDEIEKISLFGDEEDSILNDSDSDSETIMDQHDVPMQPNANSGYGYTPNVNAYDPPAHVNIDNGDEYTPNVAAYSPQIVNYQYGGDVIPTYHSTETIGASMTRECNVMPTNYEYVPNYLAPANFYGNPNYGSSQYQKVEENYAYGQYGQDITTESNVYSNSNDIPVYSEPTQETVIESKPMIVDEVCVVEEAKIEIKTDVPQPMEGSQSFTQQEVGVEHTTVTVNHEGDPQSVEKVEPRKAENVVGKQESLDTSDAETNQNSLIAESSKSTDENTKQNIANGNKPTETVIQSIQMCIRSGCANEAINNPEWEQEFCSNECVILHCKNVFTTWVQSNQVVTQ</sequence>
<feature type="compositionally biased region" description="Polar residues" evidence="4">
    <location>
        <begin position="265"/>
        <end position="282"/>
    </location>
</feature>
<feature type="compositionally biased region" description="Basic and acidic residues" evidence="4">
    <location>
        <begin position="240"/>
        <end position="256"/>
    </location>
</feature>
<evidence type="ECO:0000256" key="4">
    <source>
        <dbReference type="SAM" id="MobiDB-lite"/>
    </source>
</evidence>
<reference evidence="5 6" key="1">
    <citation type="submission" date="2024-03" db="EMBL/GenBank/DDBJ databases">
        <title>Adaptation during the transition from Ophiocordyceps entomopathogen to insect associate is accompanied by gene loss and intensified selection.</title>
        <authorList>
            <person name="Ward C.M."/>
            <person name="Onetto C.A."/>
            <person name="Borneman A.R."/>
        </authorList>
    </citation>
    <scope>NUCLEOTIDE SEQUENCE [LARGE SCALE GENOMIC DNA]</scope>
    <source>
        <strain evidence="5">AWRI1</strain>
        <tissue evidence="5">Single Adult Female</tissue>
    </source>
</reference>
<dbReference type="GO" id="GO:0031490">
    <property type="term" value="F:chromatin DNA binding"/>
    <property type="evidence" value="ECO:0007669"/>
    <property type="project" value="TreeGrafter"/>
</dbReference>
<comment type="caution">
    <text evidence="5">The sequence shown here is derived from an EMBL/GenBank/DDBJ whole genome shotgun (WGS) entry which is preliminary data.</text>
</comment>
<name>A0AAN9TPS8_9HEMI</name>
<gene>
    <name evidence="5" type="ORF">V9T40_009417</name>
</gene>
<dbReference type="Proteomes" id="UP001367676">
    <property type="component" value="Unassembled WGS sequence"/>
</dbReference>
<proteinExistence type="predicted"/>
<evidence type="ECO:0000256" key="1">
    <source>
        <dbReference type="ARBA" id="ARBA00004123"/>
    </source>
</evidence>
<dbReference type="GO" id="GO:0005634">
    <property type="term" value="C:nucleus"/>
    <property type="evidence" value="ECO:0007669"/>
    <property type="project" value="UniProtKB-SubCell"/>
</dbReference>
<protein>
    <submittedName>
        <fullName evidence="5">Uncharacterized protein</fullName>
    </submittedName>
</protein>
<keyword evidence="6" id="KW-1185">Reference proteome</keyword>
<evidence type="ECO:0000256" key="3">
    <source>
        <dbReference type="ARBA" id="ARBA00023242"/>
    </source>
</evidence>
<feature type="compositionally biased region" description="Polar residues" evidence="4">
    <location>
        <begin position="290"/>
        <end position="299"/>
    </location>
</feature>
<evidence type="ECO:0000313" key="6">
    <source>
        <dbReference type="Proteomes" id="UP001367676"/>
    </source>
</evidence>
<comment type="subcellular location">
    <subcellularLocation>
        <location evidence="1">Nucleus</location>
    </subcellularLocation>
</comment>
<feature type="region of interest" description="Disordered" evidence="4">
    <location>
        <begin position="238"/>
        <end position="299"/>
    </location>
</feature>
<dbReference type="AlphaFoldDB" id="A0AAN9TPS8"/>
<accession>A0AAN9TPS8</accession>
<dbReference type="PANTHER" id="PTHR45781">
    <property type="entry name" value="AGAP000281-PA"/>
    <property type="match status" value="1"/>
</dbReference>
<keyword evidence="2" id="KW-0238">DNA-binding</keyword>
<evidence type="ECO:0000313" key="5">
    <source>
        <dbReference type="EMBL" id="KAK7601976.1"/>
    </source>
</evidence>
<dbReference type="InterPro" id="IPR051365">
    <property type="entry name" value="TOX_HMG-box_domain"/>
</dbReference>
<dbReference type="PANTHER" id="PTHR45781:SF1">
    <property type="entry name" value="HMG BOX DOMAIN-CONTAINING PROTEIN"/>
    <property type="match status" value="1"/>
</dbReference>
<dbReference type="EMBL" id="JBBCAQ010000010">
    <property type="protein sequence ID" value="KAK7601976.1"/>
    <property type="molecule type" value="Genomic_DNA"/>
</dbReference>
<organism evidence="5 6">
    <name type="scientific">Parthenolecanium corni</name>
    <dbReference type="NCBI Taxonomy" id="536013"/>
    <lineage>
        <taxon>Eukaryota</taxon>
        <taxon>Metazoa</taxon>
        <taxon>Ecdysozoa</taxon>
        <taxon>Arthropoda</taxon>
        <taxon>Hexapoda</taxon>
        <taxon>Insecta</taxon>
        <taxon>Pterygota</taxon>
        <taxon>Neoptera</taxon>
        <taxon>Paraneoptera</taxon>
        <taxon>Hemiptera</taxon>
        <taxon>Sternorrhyncha</taxon>
        <taxon>Coccoidea</taxon>
        <taxon>Coccidae</taxon>
        <taxon>Parthenolecanium</taxon>
    </lineage>
</organism>
<evidence type="ECO:0000256" key="2">
    <source>
        <dbReference type="ARBA" id="ARBA00023125"/>
    </source>
</evidence>
<keyword evidence="3" id="KW-0539">Nucleus</keyword>
<dbReference type="GO" id="GO:0006357">
    <property type="term" value="P:regulation of transcription by RNA polymerase II"/>
    <property type="evidence" value="ECO:0007669"/>
    <property type="project" value="TreeGrafter"/>
</dbReference>